<dbReference type="PANTHER" id="PTHR30098">
    <property type="entry name" value="LEUCYL/PHENYLALANYL-TRNA--PROTEIN TRANSFERASE"/>
    <property type="match status" value="1"/>
</dbReference>
<dbReference type="SUPFAM" id="SSF55729">
    <property type="entry name" value="Acyl-CoA N-acyltransferases (Nat)"/>
    <property type="match status" value="1"/>
</dbReference>
<protein>
    <recommendedName>
        <fullName evidence="11 15">Leucyl/phenylalanyl-tRNA--protein transferase</fullName>
        <ecNumber evidence="10 15">2.3.2.6</ecNumber>
    </recommendedName>
    <alternativeName>
        <fullName evidence="12 15">L/F-transferase</fullName>
    </alternativeName>
    <alternativeName>
        <fullName evidence="13 15">Leucyltransferase</fullName>
    </alternativeName>
    <alternativeName>
        <fullName evidence="14 15">Phenyalanyltransferase</fullName>
    </alternativeName>
</protein>
<evidence type="ECO:0000256" key="6">
    <source>
        <dbReference type="ARBA" id="ARBA00050652"/>
    </source>
</evidence>
<dbReference type="InterPro" id="IPR042203">
    <property type="entry name" value="Leu/Phe-tRNA_Trfase_C"/>
</dbReference>
<dbReference type="KEGG" id="salm:D0Y50_11025"/>
<evidence type="ECO:0000256" key="2">
    <source>
        <dbReference type="ARBA" id="ARBA00022490"/>
    </source>
</evidence>
<dbReference type="FunFam" id="3.30.70.3550:FF:000001">
    <property type="entry name" value="Leucyl/phenylalanyl-tRNA--protein transferase"/>
    <property type="match status" value="1"/>
</dbReference>
<evidence type="ECO:0000313" key="16">
    <source>
        <dbReference type="EMBL" id="AXR06840.1"/>
    </source>
</evidence>
<comment type="subcellular location">
    <subcellularLocation>
        <location evidence="1 15">Cytoplasm</location>
    </subcellularLocation>
</comment>
<comment type="function">
    <text evidence="8 15">Functions in the N-end rule pathway of protein degradation where it conjugates Leu, Phe and, less efficiently, Met from aminoacyl-tRNAs to the N-termini of proteins containing an N-terminal arginine or lysine.</text>
</comment>
<dbReference type="PANTHER" id="PTHR30098:SF2">
    <property type="entry name" value="LEUCYL_PHENYLALANYL-TRNA--PROTEIN TRANSFERASE"/>
    <property type="match status" value="1"/>
</dbReference>
<evidence type="ECO:0000256" key="3">
    <source>
        <dbReference type="ARBA" id="ARBA00022679"/>
    </source>
</evidence>
<dbReference type="AlphaFoldDB" id="A0A346NMT3"/>
<comment type="catalytic activity">
    <reaction evidence="6 15">
        <text>N-terminal L-arginyl-[protein] + L-leucyl-tRNA(Leu) = N-terminal L-leucyl-L-arginyl-[protein] + tRNA(Leu) + H(+)</text>
        <dbReference type="Rhea" id="RHEA:50416"/>
        <dbReference type="Rhea" id="RHEA-COMP:9613"/>
        <dbReference type="Rhea" id="RHEA-COMP:9622"/>
        <dbReference type="Rhea" id="RHEA-COMP:12672"/>
        <dbReference type="Rhea" id="RHEA-COMP:12673"/>
        <dbReference type="ChEBI" id="CHEBI:15378"/>
        <dbReference type="ChEBI" id="CHEBI:64719"/>
        <dbReference type="ChEBI" id="CHEBI:78442"/>
        <dbReference type="ChEBI" id="CHEBI:78494"/>
        <dbReference type="ChEBI" id="CHEBI:133044"/>
        <dbReference type="EC" id="2.3.2.6"/>
    </reaction>
</comment>
<reference evidence="16 17" key="1">
    <citation type="submission" date="2018-08" db="EMBL/GenBank/DDBJ databases">
        <title>Salinimonas sediminis sp. nov., a piezophilic bacterium isolated from a deep-sea sediment sample from the New Britain Trench.</title>
        <authorList>
            <person name="Cao J."/>
        </authorList>
    </citation>
    <scope>NUCLEOTIDE SEQUENCE [LARGE SCALE GENOMIC DNA]</scope>
    <source>
        <strain evidence="16 17">N102</strain>
    </source>
</reference>
<evidence type="ECO:0000313" key="17">
    <source>
        <dbReference type="Proteomes" id="UP000262073"/>
    </source>
</evidence>
<comment type="catalytic activity">
    <reaction evidence="5 15">
        <text>L-phenylalanyl-tRNA(Phe) + an N-terminal L-alpha-aminoacyl-[protein] = an N-terminal L-phenylalanyl-L-alpha-aminoacyl-[protein] + tRNA(Phe)</text>
        <dbReference type="Rhea" id="RHEA:43632"/>
        <dbReference type="Rhea" id="RHEA-COMP:9668"/>
        <dbReference type="Rhea" id="RHEA-COMP:9699"/>
        <dbReference type="Rhea" id="RHEA-COMP:10636"/>
        <dbReference type="Rhea" id="RHEA-COMP:10637"/>
        <dbReference type="ChEBI" id="CHEBI:78442"/>
        <dbReference type="ChEBI" id="CHEBI:78531"/>
        <dbReference type="ChEBI" id="CHEBI:78597"/>
        <dbReference type="ChEBI" id="CHEBI:83561"/>
        <dbReference type="EC" id="2.3.2.6"/>
    </reaction>
</comment>
<dbReference type="InterPro" id="IPR004616">
    <property type="entry name" value="Leu/Phe-tRNA_Trfase"/>
</dbReference>
<dbReference type="HAMAP" id="MF_00688">
    <property type="entry name" value="Leu_Phe_trans"/>
    <property type="match status" value="1"/>
</dbReference>
<dbReference type="EMBL" id="CP031769">
    <property type="protein sequence ID" value="AXR06840.1"/>
    <property type="molecule type" value="Genomic_DNA"/>
</dbReference>
<evidence type="ECO:0000256" key="12">
    <source>
        <dbReference type="ARBA" id="ARBA00077136"/>
    </source>
</evidence>
<keyword evidence="3 15" id="KW-0808">Transferase</keyword>
<dbReference type="OrthoDB" id="9790282at2"/>
<dbReference type="InterPro" id="IPR016181">
    <property type="entry name" value="Acyl_CoA_acyltransferase"/>
</dbReference>
<keyword evidence="2 15" id="KW-0963">Cytoplasm</keyword>
<evidence type="ECO:0000256" key="4">
    <source>
        <dbReference type="ARBA" id="ARBA00023315"/>
    </source>
</evidence>
<evidence type="ECO:0000256" key="15">
    <source>
        <dbReference type="HAMAP-Rule" id="MF_00688"/>
    </source>
</evidence>
<evidence type="ECO:0000256" key="1">
    <source>
        <dbReference type="ARBA" id="ARBA00004496"/>
    </source>
</evidence>
<dbReference type="GO" id="GO:0005737">
    <property type="term" value="C:cytoplasm"/>
    <property type="evidence" value="ECO:0007669"/>
    <property type="project" value="UniProtKB-SubCell"/>
</dbReference>
<evidence type="ECO:0000256" key="11">
    <source>
        <dbReference type="ARBA" id="ARBA00074372"/>
    </source>
</evidence>
<evidence type="ECO:0000256" key="7">
    <source>
        <dbReference type="ARBA" id="ARBA00051538"/>
    </source>
</evidence>
<accession>A0A346NMT3</accession>
<evidence type="ECO:0000256" key="5">
    <source>
        <dbReference type="ARBA" id="ARBA00050607"/>
    </source>
</evidence>
<proteinExistence type="inferred from homology"/>
<name>A0A346NMT3_9ALTE</name>
<sequence length="249" mass="28139">MIELPYLAENTPFPPVSEALNDPNGLLAFGGSLSVRRLFEAYSKGIFPWFSDQEPLLWWSPDPRAIIEPAQFKASKSLRKLARQQRHTVTMNYAFAEVIQQCASIARKSPGSNRISHDTWITQEMLLAYQRLHDAGMAHSVEVWDDHNKLVGGLYGVAVGAVFCGESMFHIAPNTSKLAMYALVKHMLRNELAFIDCQLPTEHLSSLGASTLRRTEFISRLSQHNTMLDNNGSISPRYQQHWQKQVITL</sequence>
<evidence type="ECO:0000256" key="9">
    <source>
        <dbReference type="ARBA" id="ARBA00061535"/>
    </source>
</evidence>
<evidence type="ECO:0000256" key="13">
    <source>
        <dbReference type="ARBA" id="ARBA00077165"/>
    </source>
</evidence>
<dbReference type="NCBIfam" id="TIGR00667">
    <property type="entry name" value="aat"/>
    <property type="match status" value="1"/>
</dbReference>
<dbReference type="InterPro" id="IPR042221">
    <property type="entry name" value="Leu/Phe-tRNA_Trfase_N"/>
</dbReference>
<dbReference type="GO" id="GO:0008914">
    <property type="term" value="F:leucyl-tRNA--protein transferase activity"/>
    <property type="evidence" value="ECO:0007669"/>
    <property type="project" value="UniProtKB-UniRule"/>
</dbReference>
<evidence type="ECO:0000256" key="10">
    <source>
        <dbReference type="ARBA" id="ARBA00066767"/>
    </source>
</evidence>
<evidence type="ECO:0000256" key="8">
    <source>
        <dbReference type="ARBA" id="ARBA00054043"/>
    </source>
</evidence>
<dbReference type="EC" id="2.3.2.6" evidence="10 15"/>
<evidence type="ECO:0000256" key="14">
    <source>
        <dbReference type="ARBA" id="ARBA00083640"/>
    </source>
</evidence>
<dbReference type="Pfam" id="PF03588">
    <property type="entry name" value="Leu_Phe_trans"/>
    <property type="match status" value="1"/>
</dbReference>
<comment type="similarity">
    <text evidence="9 15">Belongs to the L/F-transferase family.</text>
</comment>
<dbReference type="Gene3D" id="3.30.70.3550">
    <property type="entry name" value="Leucyl/phenylalanyl-tRNA-protein transferase, N-terminal domain"/>
    <property type="match status" value="1"/>
</dbReference>
<comment type="catalytic activity">
    <reaction evidence="7 15">
        <text>N-terminal L-lysyl-[protein] + L-leucyl-tRNA(Leu) = N-terminal L-leucyl-L-lysyl-[protein] + tRNA(Leu) + H(+)</text>
        <dbReference type="Rhea" id="RHEA:12340"/>
        <dbReference type="Rhea" id="RHEA-COMP:9613"/>
        <dbReference type="Rhea" id="RHEA-COMP:9622"/>
        <dbReference type="Rhea" id="RHEA-COMP:12670"/>
        <dbReference type="Rhea" id="RHEA-COMP:12671"/>
        <dbReference type="ChEBI" id="CHEBI:15378"/>
        <dbReference type="ChEBI" id="CHEBI:65249"/>
        <dbReference type="ChEBI" id="CHEBI:78442"/>
        <dbReference type="ChEBI" id="CHEBI:78494"/>
        <dbReference type="ChEBI" id="CHEBI:133043"/>
        <dbReference type="EC" id="2.3.2.6"/>
    </reaction>
</comment>
<gene>
    <name evidence="15" type="primary">aat</name>
    <name evidence="16" type="ORF">D0Y50_11025</name>
</gene>
<organism evidence="16 17">
    <name type="scientific">Salinimonas sediminis</name>
    <dbReference type="NCBI Taxonomy" id="2303538"/>
    <lineage>
        <taxon>Bacteria</taxon>
        <taxon>Pseudomonadati</taxon>
        <taxon>Pseudomonadota</taxon>
        <taxon>Gammaproteobacteria</taxon>
        <taxon>Alteromonadales</taxon>
        <taxon>Alteromonadaceae</taxon>
        <taxon>Alteromonas/Salinimonas group</taxon>
        <taxon>Salinimonas</taxon>
    </lineage>
</organism>
<dbReference type="GO" id="GO:0030163">
    <property type="term" value="P:protein catabolic process"/>
    <property type="evidence" value="ECO:0007669"/>
    <property type="project" value="UniProtKB-UniRule"/>
</dbReference>
<dbReference type="RefSeq" id="WP_108567229.1">
    <property type="nucleotide sequence ID" value="NZ_CP031769.1"/>
</dbReference>
<keyword evidence="17" id="KW-1185">Reference proteome</keyword>
<dbReference type="Proteomes" id="UP000262073">
    <property type="component" value="Chromosome"/>
</dbReference>
<dbReference type="Gene3D" id="3.40.630.70">
    <property type="entry name" value="Leucyl/phenylalanyl-tRNA-protein transferase, C-terminal domain"/>
    <property type="match status" value="1"/>
</dbReference>
<keyword evidence="4 15" id="KW-0012">Acyltransferase</keyword>